<keyword evidence="6 11" id="KW-0812">Transmembrane</keyword>
<dbReference type="Pfam" id="PF00852">
    <property type="entry name" value="Glyco_transf_10"/>
    <property type="match status" value="1"/>
</dbReference>
<dbReference type="UniPathway" id="UPA00378"/>
<dbReference type="Pfam" id="PF17039">
    <property type="entry name" value="Glyco_tran_10_N"/>
    <property type="match status" value="1"/>
</dbReference>
<dbReference type="AlphaFoldDB" id="A0A3M7S599"/>
<keyword evidence="7" id="KW-0735">Signal-anchor</keyword>
<keyword evidence="10" id="KW-0325">Glycoprotein</keyword>
<comment type="subcellular location">
    <subcellularLocation>
        <location evidence="11">Golgi apparatus</location>
        <location evidence="11">Golgi stack membrane</location>
        <topology evidence="11">Single-pass type II membrane protein</topology>
    </subcellularLocation>
    <subcellularLocation>
        <location evidence="1">Membrane</location>
        <topology evidence="1">Single-pass membrane protein</topology>
    </subcellularLocation>
</comment>
<dbReference type="InterPro" id="IPR038577">
    <property type="entry name" value="GT10-like_C_sf"/>
</dbReference>
<accession>A0A3M7S599</accession>
<evidence type="ECO:0000256" key="8">
    <source>
        <dbReference type="ARBA" id="ARBA00022989"/>
    </source>
</evidence>
<dbReference type="InterPro" id="IPR055270">
    <property type="entry name" value="Glyco_tran_10_C"/>
</dbReference>
<dbReference type="SUPFAM" id="SSF53756">
    <property type="entry name" value="UDP-Glycosyltransferase/glycogen phosphorylase"/>
    <property type="match status" value="1"/>
</dbReference>
<keyword evidence="5 11" id="KW-0808">Transferase</keyword>
<evidence type="ECO:0000256" key="2">
    <source>
        <dbReference type="ARBA" id="ARBA00004922"/>
    </source>
</evidence>
<dbReference type="STRING" id="10195.A0A3M7S599"/>
<dbReference type="Gene3D" id="3.40.50.11660">
    <property type="entry name" value="Glycosyl transferase family 10, C-terminal domain"/>
    <property type="match status" value="1"/>
</dbReference>
<name>A0A3M7S599_BRAPC</name>
<evidence type="ECO:0000259" key="12">
    <source>
        <dbReference type="Pfam" id="PF00852"/>
    </source>
</evidence>
<keyword evidence="15" id="KW-1185">Reference proteome</keyword>
<dbReference type="OrthoDB" id="427096at2759"/>
<evidence type="ECO:0000256" key="11">
    <source>
        <dbReference type="RuleBase" id="RU003832"/>
    </source>
</evidence>
<dbReference type="InterPro" id="IPR031481">
    <property type="entry name" value="Glyco_tran_10_N"/>
</dbReference>
<dbReference type="EMBL" id="REGN01002046">
    <property type="protein sequence ID" value="RNA30778.1"/>
    <property type="molecule type" value="Genomic_DNA"/>
</dbReference>
<keyword evidence="9" id="KW-0472">Membrane</keyword>
<evidence type="ECO:0000256" key="1">
    <source>
        <dbReference type="ARBA" id="ARBA00004167"/>
    </source>
</evidence>
<evidence type="ECO:0000256" key="6">
    <source>
        <dbReference type="ARBA" id="ARBA00022692"/>
    </source>
</evidence>
<feature type="domain" description="Fucosyltransferase N-terminal" evidence="13">
    <location>
        <begin position="88"/>
        <end position="183"/>
    </location>
</feature>
<proteinExistence type="inferred from homology"/>
<evidence type="ECO:0000256" key="3">
    <source>
        <dbReference type="ARBA" id="ARBA00008919"/>
    </source>
</evidence>
<evidence type="ECO:0000256" key="7">
    <source>
        <dbReference type="ARBA" id="ARBA00022968"/>
    </source>
</evidence>
<dbReference type="PANTHER" id="PTHR11929:SF226">
    <property type="entry name" value="ATP-DEPENDENT DNA HELICASE-RELATED"/>
    <property type="match status" value="1"/>
</dbReference>
<gene>
    <name evidence="14" type="ORF">BpHYR1_048697</name>
</gene>
<evidence type="ECO:0000313" key="15">
    <source>
        <dbReference type="Proteomes" id="UP000276133"/>
    </source>
</evidence>
<evidence type="ECO:0000256" key="10">
    <source>
        <dbReference type="ARBA" id="ARBA00023180"/>
    </source>
</evidence>
<comment type="caution">
    <text evidence="14">The sequence shown here is derived from an EMBL/GenBank/DDBJ whole genome shotgun (WGS) entry which is preliminary data.</text>
</comment>
<dbReference type="PANTHER" id="PTHR11929">
    <property type="entry name" value="ALPHA- 1,3 -FUCOSYLTRANSFERASE"/>
    <property type="match status" value="1"/>
</dbReference>
<dbReference type="GO" id="GO:0046920">
    <property type="term" value="F:alpha-(1-&gt;3)-fucosyltransferase activity"/>
    <property type="evidence" value="ECO:0007669"/>
    <property type="project" value="TreeGrafter"/>
</dbReference>
<dbReference type="InterPro" id="IPR001503">
    <property type="entry name" value="Glyco_trans_10"/>
</dbReference>
<evidence type="ECO:0000259" key="13">
    <source>
        <dbReference type="Pfam" id="PF17039"/>
    </source>
</evidence>
<evidence type="ECO:0000256" key="4">
    <source>
        <dbReference type="ARBA" id="ARBA00022676"/>
    </source>
</evidence>
<keyword evidence="8" id="KW-1133">Transmembrane helix</keyword>
<comment type="pathway">
    <text evidence="2">Protein modification; protein glycosylation.</text>
</comment>
<dbReference type="GO" id="GO:0032580">
    <property type="term" value="C:Golgi cisterna membrane"/>
    <property type="evidence" value="ECO:0007669"/>
    <property type="project" value="UniProtKB-SubCell"/>
</dbReference>
<evidence type="ECO:0000256" key="9">
    <source>
        <dbReference type="ARBA" id="ARBA00023136"/>
    </source>
</evidence>
<feature type="domain" description="Fucosyltransferase C-terminal" evidence="12">
    <location>
        <begin position="212"/>
        <end position="405"/>
    </location>
</feature>
<protein>
    <recommendedName>
        <fullName evidence="11">Fucosyltransferase</fullName>
        <ecNumber evidence="11">2.4.1.-</ecNumber>
    </recommendedName>
</protein>
<comment type="similarity">
    <text evidence="3 11">Belongs to the glycosyltransferase 10 family.</text>
</comment>
<keyword evidence="4 11" id="KW-0328">Glycosyltransferase</keyword>
<dbReference type="Proteomes" id="UP000276133">
    <property type="component" value="Unassembled WGS sequence"/>
</dbReference>
<evidence type="ECO:0000256" key="5">
    <source>
        <dbReference type="ARBA" id="ARBA00022679"/>
    </source>
</evidence>
<organism evidence="14 15">
    <name type="scientific">Brachionus plicatilis</name>
    <name type="common">Marine rotifer</name>
    <name type="synonym">Brachionus muelleri</name>
    <dbReference type="NCBI Taxonomy" id="10195"/>
    <lineage>
        <taxon>Eukaryota</taxon>
        <taxon>Metazoa</taxon>
        <taxon>Spiralia</taxon>
        <taxon>Gnathifera</taxon>
        <taxon>Rotifera</taxon>
        <taxon>Eurotatoria</taxon>
        <taxon>Monogononta</taxon>
        <taxon>Pseudotrocha</taxon>
        <taxon>Ploima</taxon>
        <taxon>Brachionidae</taxon>
        <taxon>Brachionus</taxon>
    </lineage>
</organism>
<dbReference type="EC" id="2.4.1.-" evidence="11"/>
<reference evidence="14 15" key="1">
    <citation type="journal article" date="2018" name="Sci. Rep.">
        <title>Genomic signatures of local adaptation to the degree of environmental predictability in rotifers.</title>
        <authorList>
            <person name="Franch-Gras L."/>
            <person name="Hahn C."/>
            <person name="Garcia-Roger E.M."/>
            <person name="Carmona M.J."/>
            <person name="Serra M."/>
            <person name="Gomez A."/>
        </authorList>
    </citation>
    <scope>NUCLEOTIDE SEQUENCE [LARGE SCALE GENOMIC DNA]</scope>
    <source>
        <strain evidence="14">HYR1</strain>
    </source>
</reference>
<evidence type="ECO:0000313" key="14">
    <source>
        <dbReference type="EMBL" id="RNA30778.1"/>
    </source>
</evidence>
<sequence>MSNLYDPDIDSVQFNLYRKFKQNLAQKNKIGPLFKKKQKSHYLIIEYTKIFGKNKFCEHKISDEQLHTITDQELVAKLRSEKSSNSDYFLLNRCRYKNCFFSCDKSLARHSDALMFHERDLTSQVKAIKGHKDYENVHSKLFNFDRDASQVWILWNDEANFFPDALDSFHFNWTISYNSMSEASFCTYGCLTKSDLEIGSSNFDKFVLDQFSRRKNKILWFVSNCAAKKRLKVVEKLSLYNNIEIYGKCNHYIKNNFENISLIEFGDEKCAKGSDCEKNTFEGSKFYFAFENQNCTDYITEKFWRSLDFNLIPIVFQPNKEYYEKIAPANSYIHFADFDYDSKKLSQYLNLVSKNLKIYEKFFEWKKYYKIVYQANYVEQLRFCEICEKLNNLDHQLYYDKISNWFNSQCFR</sequence>
<keyword evidence="11" id="KW-0333">Golgi apparatus</keyword>